<evidence type="ECO:0000313" key="2">
    <source>
        <dbReference type="EMBL" id="KAJ5477025.1"/>
    </source>
</evidence>
<dbReference type="Proteomes" id="UP001148312">
    <property type="component" value="Unassembled WGS sequence"/>
</dbReference>
<dbReference type="GeneID" id="81627019"/>
<keyword evidence="3" id="KW-1185">Reference proteome</keyword>
<evidence type="ECO:0008006" key="4">
    <source>
        <dbReference type="Google" id="ProtNLM"/>
    </source>
</evidence>
<organism evidence="2 3">
    <name type="scientific">Penicillium diatomitis</name>
    <dbReference type="NCBI Taxonomy" id="2819901"/>
    <lineage>
        <taxon>Eukaryota</taxon>
        <taxon>Fungi</taxon>
        <taxon>Dikarya</taxon>
        <taxon>Ascomycota</taxon>
        <taxon>Pezizomycotina</taxon>
        <taxon>Eurotiomycetes</taxon>
        <taxon>Eurotiomycetidae</taxon>
        <taxon>Eurotiales</taxon>
        <taxon>Aspergillaceae</taxon>
        <taxon>Penicillium</taxon>
    </lineage>
</organism>
<proteinExistence type="predicted"/>
<feature type="region of interest" description="Disordered" evidence="1">
    <location>
        <begin position="509"/>
        <end position="535"/>
    </location>
</feature>
<comment type="caution">
    <text evidence="2">The sequence shown here is derived from an EMBL/GenBank/DDBJ whole genome shotgun (WGS) entry which is preliminary data.</text>
</comment>
<protein>
    <recommendedName>
        <fullName evidence="4">CMP/dCMP-type deaminase domain-containing protein</fullName>
    </recommendedName>
</protein>
<feature type="compositionally biased region" description="Low complexity" evidence="1">
    <location>
        <begin position="146"/>
        <end position="162"/>
    </location>
</feature>
<feature type="compositionally biased region" description="Basic and acidic residues" evidence="1">
    <location>
        <begin position="517"/>
        <end position="535"/>
    </location>
</feature>
<name>A0A9W9WUY9_9EURO</name>
<evidence type="ECO:0000256" key="1">
    <source>
        <dbReference type="SAM" id="MobiDB-lite"/>
    </source>
</evidence>
<dbReference type="SUPFAM" id="SSF53927">
    <property type="entry name" value="Cytidine deaminase-like"/>
    <property type="match status" value="1"/>
</dbReference>
<dbReference type="AlphaFoldDB" id="A0A9W9WUY9"/>
<dbReference type="GO" id="GO:0003824">
    <property type="term" value="F:catalytic activity"/>
    <property type="evidence" value="ECO:0007669"/>
    <property type="project" value="InterPro"/>
</dbReference>
<feature type="region of interest" description="Disordered" evidence="1">
    <location>
        <begin position="143"/>
        <end position="168"/>
    </location>
</feature>
<feature type="region of interest" description="Disordered" evidence="1">
    <location>
        <begin position="381"/>
        <end position="459"/>
    </location>
</feature>
<dbReference type="RefSeq" id="XP_056787569.1">
    <property type="nucleotide sequence ID" value="XM_056936770.1"/>
</dbReference>
<feature type="region of interest" description="Disordered" evidence="1">
    <location>
        <begin position="340"/>
        <end position="360"/>
    </location>
</feature>
<dbReference type="EMBL" id="JAPWDQ010000010">
    <property type="protein sequence ID" value="KAJ5477025.1"/>
    <property type="molecule type" value="Genomic_DNA"/>
</dbReference>
<dbReference type="GO" id="GO:0006139">
    <property type="term" value="P:nucleobase-containing compound metabolic process"/>
    <property type="evidence" value="ECO:0007669"/>
    <property type="project" value="UniProtKB-ARBA"/>
</dbReference>
<gene>
    <name evidence="2" type="ORF">N7539_007169</name>
</gene>
<feature type="compositionally biased region" description="Low complexity" evidence="1">
    <location>
        <begin position="417"/>
        <end position="428"/>
    </location>
</feature>
<evidence type="ECO:0000313" key="3">
    <source>
        <dbReference type="Proteomes" id="UP001148312"/>
    </source>
</evidence>
<reference evidence="2" key="1">
    <citation type="submission" date="2022-12" db="EMBL/GenBank/DDBJ databases">
        <authorList>
            <person name="Petersen C."/>
        </authorList>
    </citation>
    <scope>NUCLEOTIDE SEQUENCE</scope>
    <source>
        <strain evidence="2">IBT 30728</strain>
    </source>
</reference>
<feature type="region of interest" description="Disordered" evidence="1">
    <location>
        <begin position="298"/>
        <end position="325"/>
    </location>
</feature>
<reference evidence="2" key="2">
    <citation type="journal article" date="2023" name="IMA Fungus">
        <title>Comparative genomic study of the Penicillium genus elucidates a diverse pangenome and 15 lateral gene transfer events.</title>
        <authorList>
            <person name="Petersen C."/>
            <person name="Sorensen T."/>
            <person name="Nielsen M.R."/>
            <person name="Sondergaard T.E."/>
            <person name="Sorensen J.L."/>
            <person name="Fitzpatrick D.A."/>
            <person name="Frisvad J.C."/>
            <person name="Nielsen K.L."/>
        </authorList>
    </citation>
    <scope>NUCLEOTIDE SEQUENCE</scope>
    <source>
        <strain evidence="2">IBT 30728</strain>
    </source>
</reference>
<feature type="compositionally biased region" description="Polar residues" evidence="1">
    <location>
        <begin position="301"/>
        <end position="317"/>
    </location>
</feature>
<dbReference type="InterPro" id="IPR016193">
    <property type="entry name" value="Cytidine_deaminase-like"/>
</dbReference>
<dbReference type="Gene3D" id="3.40.140.10">
    <property type="entry name" value="Cytidine Deaminase, domain 2"/>
    <property type="match status" value="1"/>
</dbReference>
<accession>A0A9W9WUY9</accession>
<sequence length="584" mass="63895">MHAAEIVKAIEPLKGSVVAIKTVQETRPIEDFADAFIAEINVKSASKVIKALDSAFPRDESLPMSHLRRFAKRNMIPQELLAAIEAVSPPDLHDGQTLFVMIPPPLPDAEALRKLLAQFAPQPRRRNSSTPPRPDLATLQPEAALSDSPSAAQASTSSTSPEPQIPQISLVKTRVPIYPPFNISQADQWTKTMWPVVFNPAAPRSNVSPPPQILSRTREAIEPRAGHFLALARKVAEEAHTSGRGRAVGAVVVDPAIESELESIAWDKDSDPTEHWMDAVVAVAGDVRYARPEAAHKFSETNKTLGDETSQTTSGYNPDTEGGPDLHALMRAAEFIARRRRQQDEELAETPEPALPVVLTDPQLSNQLSPLESYFLNETSRLTQGPEPDQWPTSNLSPKKRKHGDSGAGWADEPQVSSCSTAPSTAPSGEKNLSARTEDGSCSAVDYNEDGPSSPGSRIRTRSEGGYLCTGLDIYLTHEPCVCCSMGILLSRFRAVIYPRTGRLPSGGIASEPIVRPTRDEHASKEEKEEHHGEDREYYGLHWRKELNWRALGYEFVETELNEAGEGATALTKDGSQEDVIFHA</sequence>